<sequence length="431" mass="47570">MPDQEEVRVVVGVDTHADAHHVAVVSEYGRPLGDQEFRATDAGYRAIVAFARSYGEVAAVGVECTGSYGAGLTRLLRSEGLTVVEVNQPNRQHRRLKGKSDPLDAYQAAQAVLAERCTAVPKHKDGPVECMRLLRASRSSAMKSRTAAINQIRDIMISAPELMREKYRGMVTSAMIGTMARAKPAGHLADPVHVTAWTLKKLAKRYQSLTDEIAEADSALKELLDAYAPLLCDLPGVGVEVASQLLVTIGDNRERVGNEAQFAALAGVAPVPASSGKTSRYRLSRGGDRNANKALHHVVLVRMGSDARTKEYVAKRTHEGKSKREIMRCLKRYVARELYRQIMNPAPAPSIADVRRLRIQLGLTLQNAAAHLNQWPSYLSRLERGQSRNDALIAEYRRWLNDQERSANTPRSLALRDDEDARAFRSPSMAM</sequence>
<dbReference type="GO" id="GO:0004803">
    <property type="term" value="F:transposase activity"/>
    <property type="evidence" value="ECO:0007669"/>
    <property type="project" value="InterPro"/>
</dbReference>
<evidence type="ECO:0000259" key="2">
    <source>
        <dbReference type="Pfam" id="PF01548"/>
    </source>
</evidence>
<dbReference type="GO" id="GO:0003677">
    <property type="term" value="F:DNA binding"/>
    <property type="evidence" value="ECO:0007669"/>
    <property type="project" value="InterPro"/>
</dbReference>
<organism evidence="4">
    <name type="scientific">Paenarthrobacter sp. AMU7</name>
    <dbReference type="NCBI Taxonomy" id="3162492"/>
    <lineage>
        <taxon>Bacteria</taxon>
        <taxon>Bacillati</taxon>
        <taxon>Actinomycetota</taxon>
        <taxon>Actinomycetes</taxon>
        <taxon>Micrococcales</taxon>
        <taxon>Micrococcaceae</taxon>
        <taxon>Paenarthrobacter</taxon>
    </lineage>
</organism>
<dbReference type="RefSeq" id="WP_369745683.1">
    <property type="nucleotide sequence ID" value="NZ_CP165735.1"/>
</dbReference>
<dbReference type="InterPro" id="IPR002525">
    <property type="entry name" value="Transp_IS110-like_N"/>
</dbReference>
<reference evidence="4" key="1">
    <citation type="submission" date="2024-07" db="EMBL/GenBank/DDBJ databases">
        <authorList>
            <person name="Li J."/>
            <person name="Wei H."/>
            <person name="Ma J."/>
        </authorList>
    </citation>
    <scope>NUCLEOTIDE SEQUENCE</scope>
    <source>
        <strain evidence="4">AMU7</strain>
    </source>
</reference>
<accession>A0AB39YT57</accession>
<dbReference type="InterPro" id="IPR003346">
    <property type="entry name" value="Transposase_20"/>
</dbReference>
<evidence type="ECO:0000256" key="1">
    <source>
        <dbReference type="SAM" id="Coils"/>
    </source>
</evidence>
<dbReference type="Pfam" id="PF01548">
    <property type="entry name" value="DEDD_Tnp_IS110"/>
    <property type="match status" value="1"/>
</dbReference>
<dbReference type="AlphaFoldDB" id="A0AB39YT57"/>
<dbReference type="InterPro" id="IPR047650">
    <property type="entry name" value="Transpos_IS110"/>
</dbReference>
<gene>
    <name evidence="4" type="ORF">ABQM86_00575</name>
</gene>
<feature type="domain" description="Transposase IS116/IS110/IS902 C-terminal" evidence="3">
    <location>
        <begin position="230"/>
        <end position="313"/>
    </location>
</feature>
<dbReference type="GO" id="GO:0006313">
    <property type="term" value="P:DNA transposition"/>
    <property type="evidence" value="ECO:0007669"/>
    <property type="project" value="InterPro"/>
</dbReference>
<evidence type="ECO:0000259" key="3">
    <source>
        <dbReference type="Pfam" id="PF02371"/>
    </source>
</evidence>
<feature type="domain" description="Transposase IS110-like N-terminal" evidence="2">
    <location>
        <begin position="11"/>
        <end position="156"/>
    </location>
</feature>
<dbReference type="PANTHER" id="PTHR33055:SF16">
    <property type="entry name" value="TRANSPOSASE FOR INSERTION SEQUENCE ELEMENT IS1547"/>
    <property type="match status" value="1"/>
</dbReference>
<feature type="coiled-coil region" evidence="1">
    <location>
        <begin position="199"/>
        <end position="226"/>
    </location>
</feature>
<dbReference type="EMBL" id="CP165735">
    <property type="protein sequence ID" value="XDV71722.1"/>
    <property type="molecule type" value="Genomic_DNA"/>
</dbReference>
<dbReference type="Pfam" id="PF02371">
    <property type="entry name" value="Transposase_20"/>
    <property type="match status" value="1"/>
</dbReference>
<name>A0AB39YT57_9MICC</name>
<dbReference type="SUPFAM" id="SSF47413">
    <property type="entry name" value="lambda repressor-like DNA-binding domains"/>
    <property type="match status" value="1"/>
</dbReference>
<evidence type="ECO:0000313" key="4">
    <source>
        <dbReference type="EMBL" id="XDV71722.1"/>
    </source>
</evidence>
<protein>
    <submittedName>
        <fullName evidence="4">IS110 family transposase</fullName>
    </submittedName>
</protein>
<keyword evidence="1" id="KW-0175">Coiled coil</keyword>
<proteinExistence type="predicted"/>
<dbReference type="InterPro" id="IPR010982">
    <property type="entry name" value="Lambda_DNA-bd_dom_sf"/>
</dbReference>
<dbReference type="NCBIfam" id="NF033542">
    <property type="entry name" value="transpos_IS110"/>
    <property type="match status" value="1"/>
</dbReference>
<dbReference type="PANTHER" id="PTHR33055">
    <property type="entry name" value="TRANSPOSASE FOR INSERTION SEQUENCE ELEMENT IS1111A"/>
    <property type="match status" value="1"/>
</dbReference>